<sequence>MALSNEAAYAYRVMVQAEQAWAAAFRDAELYELAPPRKHYGETLPCRRRVILARNSEIPDMGDMLQAREYYADVTGVIEDGKPRTSGRGSRAVSPVMRYAPGALGHRAPLLQDDDVMCHPVSDIVHTETDAYRGGPITVDKLLDMIGGKEPRQTIEIDGKTHWLHRDETGRAVGPEGLIFRARSGVAHRLRLLDASGYRRQVRVATILVVGAPAGVHVTTEAPRPRRSKYAVEYREVGQVAAVGLGSAGVEDEHVLTAYLPR</sequence>
<keyword evidence="2" id="KW-1185">Reference proteome</keyword>
<dbReference type="AlphaFoldDB" id="A0A2G1MC11"/>
<proteinExistence type="predicted"/>
<reference evidence="1 2" key="1">
    <citation type="submission" date="2017-08" db="EMBL/GenBank/DDBJ databases">
        <title>Draft Genome Sequence of Loktanella cinnabarina Strain XM1, Isolated from Coastal Surface Water.</title>
        <authorList>
            <person name="Ma R."/>
            <person name="Wang J."/>
            <person name="Wang Q."/>
            <person name="Ma Z."/>
            <person name="Li J."/>
            <person name="Chen L."/>
        </authorList>
    </citation>
    <scope>NUCLEOTIDE SEQUENCE [LARGE SCALE GENOMIC DNA]</scope>
    <source>
        <strain evidence="1 2">XM1</strain>
    </source>
</reference>
<evidence type="ECO:0000313" key="2">
    <source>
        <dbReference type="Proteomes" id="UP000221860"/>
    </source>
</evidence>
<dbReference type="Proteomes" id="UP000221860">
    <property type="component" value="Unassembled WGS sequence"/>
</dbReference>
<evidence type="ECO:0000313" key="1">
    <source>
        <dbReference type="EMBL" id="PHP26248.1"/>
    </source>
</evidence>
<organism evidence="1 2">
    <name type="scientific">Limimaricola cinnabarinus</name>
    <dbReference type="NCBI Taxonomy" id="1125964"/>
    <lineage>
        <taxon>Bacteria</taxon>
        <taxon>Pseudomonadati</taxon>
        <taxon>Pseudomonadota</taxon>
        <taxon>Alphaproteobacteria</taxon>
        <taxon>Rhodobacterales</taxon>
        <taxon>Paracoccaceae</taxon>
        <taxon>Limimaricola</taxon>
    </lineage>
</organism>
<name>A0A2G1MC11_9RHOB</name>
<dbReference type="EMBL" id="NQWH01000049">
    <property type="protein sequence ID" value="PHP26248.1"/>
    <property type="molecule type" value="Genomic_DNA"/>
</dbReference>
<gene>
    <name evidence="1" type="ORF">CJ301_17395</name>
</gene>
<comment type="caution">
    <text evidence="1">The sequence shown here is derived from an EMBL/GenBank/DDBJ whole genome shotgun (WGS) entry which is preliminary data.</text>
</comment>
<accession>A0A2G1MC11</accession>
<protein>
    <submittedName>
        <fullName evidence="1">Uncharacterized protein</fullName>
    </submittedName>
</protein>
<dbReference type="RefSeq" id="WP_099278620.1">
    <property type="nucleotide sequence ID" value="NZ_KZ304987.1"/>
</dbReference>